<reference evidence="4 5" key="1">
    <citation type="journal article" date="2024" name="Microbiol. Resour. Announc.">
        <title>Genome annotations for the ascomycete fungi Trichoderma harzianum, Trichoderma aggressivum, and Purpureocillium lilacinum.</title>
        <authorList>
            <person name="Beijen E.P.W."/>
            <person name="Ohm R.A."/>
        </authorList>
    </citation>
    <scope>NUCLEOTIDE SEQUENCE [LARGE SCALE GENOMIC DNA]</scope>
    <source>
        <strain evidence="4 5">CBS 150709</strain>
    </source>
</reference>
<keyword evidence="1" id="KW-0378">Hydrolase</keyword>
<proteinExistence type="predicted"/>
<comment type="caution">
    <text evidence="4">The sequence shown here is derived from an EMBL/GenBank/DDBJ whole genome shotgun (WGS) entry which is preliminary data.</text>
</comment>
<dbReference type="SUPFAM" id="SSF53474">
    <property type="entry name" value="alpha/beta-Hydrolases"/>
    <property type="match status" value="1"/>
</dbReference>
<gene>
    <name evidence="4" type="ORF">Purlil1_12543</name>
</gene>
<dbReference type="InterPro" id="IPR013094">
    <property type="entry name" value="AB_hydrolase_3"/>
</dbReference>
<organism evidence="4 5">
    <name type="scientific">Purpureocillium lilacinum</name>
    <name type="common">Paecilomyces lilacinus</name>
    <dbReference type="NCBI Taxonomy" id="33203"/>
    <lineage>
        <taxon>Eukaryota</taxon>
        <taxon>Fungi</taxon>
        <taxon>Dikarya</taxon>
        <taxon>Ascomycota</taxon>
        <taxon>Pezizomycotina</taxon>
        <taxon>Sordariomycetes</taxon>
        <taxon>Hypocreomycetidae</taxon>
        <taxon>Hypocreales</taxon>
        <taxon>Ophiocordycipitaceae</taxon>
        <taxon>Purpureocillium</taxon>
    </lineage>
</organism>
<feature type="domain" description="Alpha/beta hydrolase fold-3" evidence="3">
    <location>
        <begin position="257"/>
        <end position="453"/>
    </location>
</feature>
<dbReference type="InterPro" id="IPR050300">
    <property type="entry name" value="GDXG_lipolytic_enzyme"/>
</dbReference>
<keyword evidence="5" id="KW-1185">Reference proteome</keyword>
<name>A0ABR0BGL5_PURLI</name>
<dbReference type="PANTHER" id="PTHR48081">
    <property type="entry name" value="AB HYDROLASE SUPERFAMILY PROTEIN C4A8.06C"/>
    <property type="match status" value="1"/>
</dbReference>
<evidence type="ECO:0000313" key="5">
    <source>
        <dbReference type="Proteomes" id="UP001287286"/>
    </source>
</evidence>
<dbReference type="PANTHER" id="PTHR48081:SF8">
    <property type="entry name" value="ALPHA_BETA HYDROLASE FOLD-3 DOMAIN-CONTAINING PROTEIN-RELATED"/>
    <property type="match status" value="1"/>
</dbReference>
<evidence type="ECO:0000256" key="1">
    <source>
        <dbReference type="ARBA" id="ARBA00022801"/>
    </source>
</evidence>
<evidence type="ECO:0000256" key="2">
    <source>
        <dbReference type="SAM" id="MobiDB-lite"/>
    </source>
</evidence>
<accession>A0ABR0BGL5</accession>
<dbReference type="EMBL" id="JAWRVI010000111">
    <property type="protein sequence ID" value="KAK4076861.1"/>
    <property type="molecule type" value="Genomic_DNA"/>
</dbReference>
<protein>
    <recommendedName>
        <fullName evidence="3">Alpha/beta hydrolase fold-3 domain-containing protein</fullName>
    </recommendedName>
</protein>
<evidence type="ECO:0000259" key="3">
    <source>
        <dbReference type="Pfam" id="PF07859"/>
    </source>
</evidence>
<dbReference type="InterPro" id="IPR029058">
    <property type="entry name" value="AB_hydrolase_fold"/>
</dbReference>
<dbReference type="Proteomes" id="UP001287286">
    <property type="component" value="Unassembled WGS sequence"/>
</dbReference>
<dbReference type="Gene3D" id="3.40.50.1820">
    <property type="entry name" value="alpha/beta hydrolase"/>
    <property type="match status" value="1"/>
</dbReference>
<sequence>MHRDFAQEQSVHAFPYGAEMAPERFMVNPNSEFAGGCPEDVVECRNVESPARETPLYDQDSLKPEVPAADLKDPDGGDSIQTTIARSQFPENSQTWGDWDHCQAFRVPVDDRLEQERLGLASDDNLGSGCPGSGLCQAPHFGVGFAPKCTRQFLSNQRWTALTVEMSGSKPNLPQLSNPDTEYLELLRSGQLWRSPNSVKEHRDFLSANESAIIQSLGDPPADVIETDFHITVRDGTKIPIRSYSPRNIPQHGSPLIVLYHGGGFCLGGPHQETPRGRSFVSTLGAVVLSVGYRLAPEFPFPTPINDAWDAFKWAAQNSTALGADTDKGFIVGGCSAGANFAAVISLLARDEGISPKLTGQWLCIPTLLPPEVVPAEHQSEYLSQSYKGDIKSFLFAPFNHPKGHGGLVPTYFQICGLDPLRDEGLLYEKRLRETYNIPTRIDIYPGLPHGFWGAHPQLSKSPQAREDTLNGFKWLLNP</sequence>
<evidence type="ECO:0000313" key="4">
    <source>
        <dbReference type="EMBL" id="KAK4076861.1"/>
    </source>
</evidence>
<dbReference type="Pfam" id="PF07859">
    <property type="entry name" value="Abhydrolase_3"/>
    <property type="match status" value="1"/>
</dbReference>
<feature type="region of interest" description="Disordered" evidence="2">
    <location>
        <begin position="48"/>
        <end position="76"/>
    </location>
</feature>